<feature type="region of interest" description="Disordered" evidence="1">
    <location>
        <begin position="435"/>
        <end position="541"/>
    </location>
</feature>
<dbReference type="Proteomes" id="UP000007259">
    <property type="component" value="Chromosome 16"/>
</dbReference>
<dbReference type="VEuPathDB" id="TriTrypDB:LmxM.16.1080"/>
<gene>
    <name evidence="2" type="ORF">LMXM_16_1080</name>
</gene>
<dbReference type="GeneID" id="13450127"/>
<dbReference type="RefSeq" id="XP_003873794.1">
    <property type="nucleotide sequence ID" value="XM_003873745.1"/>
</dbReference>
<proteinExistence type="predicted"/>
<dbReference type="KEGG" id="lmi:LMXM_16_1080"/>
<feature type="compositionally biased region" description="Basic and acidic residues" evidence="1">
    <location>
        <begin position="239"/>
        <end position="258"/>
    </location>
</feature>
<feature type="compositionally biased region" description="Basic and acidic residues" evidence="1">
    <location>
        <begin position="173"/>
        <end position="187"/>
    </location>
</feature>
<feature type="compositionally biased region" description="Low complexity" evidence="1">
    <location>
        <begin position="152"/>
        <end position="166"/>
    </location>
</feature>
<feature type="compositionally biased region" description="Basic and acidic residues" evidence="1">
    <location>
        <begin position="435"/>
        <end position="445"/>
    </location>
</feature>
<dbReference type="PhylomeDB" id="E9AQR7"/>
<feature type="region of interest" description="Disordered" evidence="1">
    <location>
        <begin position="149"/>
        <end position="305"/>
    </location>
</feature>
<accession>E9AQR7</accession>
<dbReference type="EMBL" id="FR799569">
    <property type="protein sequence ID" value="CBZ25288.1"/>
    <property type="molecule type" value="Genomic_DNA"/>
</dbReference>
<name>E9AQR7_LEIMU</name>
<evidence type="ECO:0000313" key="3">
    <source>
        <dbReference type="Proteomes" id="UP000007259"/>
    </source>
</evidence>
<organism evidence="2 3">
    <name type="scientific">Leishmania mexicana (strain MHOM/GT/2001/U1103)</name>
    <dbReference type="NCBI Taxonomy" id="929439"/>
    <lineage>
        <taxon>Eukaryota</taxon>
        <taxon>Discoba</taxon>
        <taxon>Euglenozoa</taxon>
        <taxon>Kinetoplastea</taxon>
        <taxon>Metakinetoplastina</taxon>
        <taxon>Trypanosomatida</taxon>
        <taxon>Trypanosomatidae</taxon>
        <taxon>Leishmaniinae</taxon>
        <taxon>Leishmania</taxon>
    </lineage>
</organism>
<protein>
    <submittedName>
        <fullName evidence="2">Uncharacterized protein</fullName>
    </submittedName>
</protein>
<feature type="compositionally biased region" description="Basic residues" evidence="1">
    <location>
        <begin position="528"/>
        <end position="539"/>
    </location>
</feature>
<evidence type="ECO:0000256" key="1">
    <source>
        <dbReference type="SAM" id="MobiDB-lite"/>
    </source>
</evidence>
<sequence>MRGRCSRRCPLSPTPVCLSLPCIDTISRATSHHMIPSPPSQAPGRHGVPVGMASAPTEPDSALMAQENITLLQALVQPTRYRRRVQPQFEAFSLDDPDYVKYNLKAYWPRHLDSGAVAADRAAPRQPGSDNRGSTALAAVESCMSQEPLRLANGAPPSPSAAYGGPQRTESCNMDRDQQPHCKELRTRSPPLLPGAGRRGEGEGSPTTLSSFHGASERYSGDDNVDSAGGSYDHTAYNDGHRHPERPAPQHPRGEPHEGSSSSRQETENSSRRPSTYDTQPERERRHREEERPGGQLRHSSTSNAHALNVDGGARWRSGLGGCDGSATADCHDQYGPRAGEYGVDRSRPQRLQVTLPVGTQHYGWPHAVGANGGASGTVCDGQVGEVDESEGSYGDGGAEWGAALDEWDDDGEGGAAPVRAHNLYANDGEEWMDTRDGAYHNRDGDDADSEPLYLQPPPPASKERQPQWSLRASLPAETPAPPSQHRHQRPTRDIQRQAADVRALRPSRKGSQQSRPVEREVGQSSKRDKKIRSSKHNPRAFLNRTAHTWVSTSTTTTVILPPATVQLVPMPAFAMAEVRQPVDGHWGAAAVLPPPSPYSLSSQSMPGYQQRRSRMEVLDDSGNFISNGRKDIGNSLPCLPSRNTV</sequence>
<feature type="compositionally biased region" description="Basic and acidic residues" evidence="1">
    <location>
        <begin position="280"/>
        <end position="293"/>
    </location>
</feature>
<dbReference type="OMA" id="HNLYAND"/>
<dbReference type="OrthoDB" id="267068at2759"/>
<keyword evidence="3" id="KW-1185">Reference proteome</keyword>
<reference evidence="2 3" key="1">
    <citation type="journal article" date="2011" name="Genome Res.">
        <title>Chromosome and gene copy number variation allow major structural change between species and strains of Leishmania.</title>
        <authorList>
            <person name="Rogers M.B."/>
            <person name="Hilley J.D."/>
            <person name="Dickens N.J."/>
            <person name="Wilkes J."/>
            <person name="Bates P.A."/>
            <person name="Depledge D.P."/>
            <person name="Harris D."/>
            <person name="Her Y."/>
            <person name="Herzyk P."/>
            <person name="Imamura H."/>
            <person name="Otto T.D."/>
            <person name="Sanders M."/>
            <person name="Seeger K."/>
            <person name="Dujardin J.C."/>
            <person name="Berriman M."/>
            <person name="Smith D.F."/>
            <person name="Hertz-Fowler C."/>
            <person name="Mottram J.C."/>
        </authorList>
    </citation>
    <scope>NUCLEOTIDE SEQUENCE [LARGE SCALE GENOMIC DNA]</scope>
    <source>
        <strain evidence="2 3">MHOM/GT/2001/U1103</strain>
    </source>
</reference>
<dbReference type="AlphaFoldDB" id="E9AQR7"/>
<evidence type="ECO:0000313" key="2">
    <source>
        <dbReference type="EMBL" id="CBZ25288.1"/>
    </source>
</evidence>